<reference evidence="5" key="2">
    <citation type="submission" date="2009-11" db="EMBL/GenBank/DDBJ databases">
        <title>The Genome Sequence of Allomyces macrogynus strain ATCC 38327.</title>
        <authorList>
            <consortium name="The Broad Institute Genome Sequencing Platform"/>
            <person name="Russ C."/>
            <person name="Cuomo C."/>
            <person name="Shea T."/>
            <person name="Young S.K."/>
            <person name="Zeng Q."/>
            <person name="Koehrsen M."/>
            <person name="Haas B."/>
            <person name="Borodovsky M."/>
            <person name="Guigo R."/>
            <person name="Alvarado L."/>
            <person name="Berlin A."/>
            <person name="Borenstein D."/>
            <person name="Chen Z."/>
            <person name="Engels R."/>
            <person name="Freedman E."/>
            <person name="Gellesch M."/>
            <person name="Goldberg J."/>
            <person name="Griggs A."/>
            <person name="Gujja S."/>
            <person name="Heiman D."/>
            <person name="Hepburn T."/>
            <person name="Howarth C."/>
            <person name="Jen D."/>
            <person name="Larson L."/>
            <person name="Lewis B."/>
            <person name="Mehta T."/>
            <person name="Park D."/>
            <person name="Pearson M."/>
            <person name="Roberts A."/>
            <person name="Saif S."/>
            <person name="Shenoy N."/>
            <person name="Sisk P."/>
            <person name="Stolte C."/>
            <person name="Sykes S."/>
            <person name="Walk T."/>
            <person name="White J."/>
            <person name="Yandava C."/>
            <person name="Burger G."/>
            <person name="Gray M.W."/>
            <person name="Holland P.W.H."/>
            <person name="King N."/>
            <person name="Lang F.B.F."/>
            <person name="Roger A.J."/>
            <person name="Ruiz-Trillo I."/>
            <person name="Lander E."/>
            <person name="Nusbaum C."/>
        </authorList>
    </citation>
    <scope>NUCLEOTIDE SEQUENCE [LARGE SCALE GENOMIC DNA]</scope>
    <source>
        <strain evidence="5">ATCC 38327</strain>
    </source>
</reference>
<evidence type="ECO:0000313" key="5">
    <source>
        <dbReference type="Proteomes" id="UP000054350"/>
    </source>
</evidence>
<dbReference type="InterPro" id="IPR042099">
    <property type="entry name" value="ANL_N_sf"/>
</dbReference>
<sequence>MDPDSRRLTYAGLLDGALSLAHGFAANVGRHDELLPRIGHTAIRGGTLFFWDRLGTGNLLDAVQRLKITQSVTTPKNLVAVIKDPLVHHYDLSSLELITAIGAPLSAATQQCAMETLKVPIVQRYAATETLGLTLPRWGKGQATRPGTIGWLLPGVEALLLNLTTREPLPINKGGPTGPGELVVLGPNVFTAGYYQRPAETEAVFTTIGGKLWLRMGDLVIMDADWCLTVVDWWKENFGVSWNQVIPSNIEAELLKTYQALDVAVVPIPAGDEAQVPCASVVPRSKAVLLDPAAQSMLAKTQTIVIARTLTLYKHLAGGVVLVNAIPRNSTGGNCAP</sequence>
<dbReference type="Gene3D" id="3.40.50.12780">
    <property type="entry name" value="N-terminal domain of ligase-like"/>
    <property type="match status" value="1"/>
</dbReference>
<dbReference type="VEuPathDB" id="FungiDB:AMAG_09666"/>
<protein>
    <recommendedName>
        <fullName evidence="3">AMP-dependent synthetase/ligase domain-containing protein</fullName>
    </recommendedName>
</protein>
<name>A0A0L0ST45_ALLM3</name>
<dbReference type="GO" id="GO:0016405">
    <property type="term" value="F:CoA-ligase activity"/>
    <property type="evidence" value="ECO:0007669"/>
    <property type="project" value="TreeGrafter"/>
</dbReference>
<dbReference type="Proteomes" id="UP000054350">
    <property type="component" value="Unassembled WGS sequence"/>
</dbReference>
<dbReference type="SUPFAM" id="SSF56801">
    <property type="entry name" value="Acetyl-CoA synthetase-like"/>
    <property type="match status" value="1"/>
</dbReference>
<accession>A0A0L0ST45</accession>
<dbReference type="eggNOG" id="KOG1176">
    <property type="taxonomic scope" value="Eukaryota"/>
</dbReference>
<dbReference type="OrthoDB" id="6509636at2759"/>
<dbReference type="PANTHER" id="PTHR24096:SF149">
    <property type="entry name" value="AMP-BINDING DOMAIN-CONTAINING PROTEIN-RELATED"/>
    <property type="match status" value="1"/>
</dbReference>
<organism evidence="4 5">
    <name type="scientific">Allomyces macrogynus (strain ATCC 38327)</name>
    <name type="common">Allomyces javanicus var. macrogynus</name>
    <dbReference type="NCBI Taxonomy" id="578462"/>
    <lineage>
        <taxon>Eukaryota</taxon>
        <taxon>Fungi</taxon>
        <taxon>Fungi incertae sedis</taxon>
        <taxon>Blastocladiomycota</taxon>
        <taxon>Blastocladiomycetes</taxon>
        <taxon>Blastocladiales</taxon>
        <taxon>Blastocladiaceae</taxon>
        <taxon>Allomyces</taxon>
    </lineage>
</organism>
<proteinExistence type="inferred from homology"/>
<evidence type="ECO:0000259" key="3">
    <source>
        <dbReference type="Pfam" id="PF00501"/>
    </source>
</evidence>
<evidence type="ECO:0000313" key="4">
    <source>
        <dbReference type="EMBL" id="KNE65682.1"/>
    </source>
</evidence>
<dbReference type="InterPro" id="IPR000873">
    <property type="entry name" value="AMP-dep_synth/lig_dom"/>
</dbReference>
<dbReference type="Pfam" id="PF00501">
    <property type="entry name" value="AMP-binding"/>
    <property type="match status" value="1"/>
</dbReference>
<keyword evidence="5" id="KW-1185">Reference proteome</keyword>
<dbReference type="PANTHER" id="PTHR24096">
    <property type="entry name" value="LONG-CHAIN-FATTY-ACID--COA LIGASE"/>
    <property type="match status" value="1"/>
</dbReference>
<dbReference type="AlphaFoldDB" id="A0A0L0ST45"/>
<dbReference type="EMBL" id="GG745348">
    <property type="protein sequence ID" value="KNE65682.1"/>
    <property type="molecule type" value="Genomic_DNA"/>
</dbReference>
<evidence type="ECO:0000256" key="1">
    <source>
        <dbReference type="ARBA" id="ARBA00006432"/>
    </source>
</evidence>
<reference evidence="4 5" key="1">
    <citation type="submission" date="2009-11" db="EMBL/GenBank/DDBJ databases">
        <title>Annotation of Allomyces macrogynus ATCC 38327.</title>
        <authorList>
            <consortium name="The Broad Institute Genome Sequencing Platform"/>
            <person name="Russ C."/>
            <person name="Cuomo C."/>
            <person name="Burger G."/>
            <person name="Gray M.W."/>
            <person name="Holland P.W.H."/>
            <person name="King N."/>
            <person name="Lang F.B.F."/>
            <person name="Roger A.J."/>
            <person name="Ruiz-Trillo I."/>
            <person name="Young S.K."/>
            <person name="Zeng Q."/>
            <person name="Gargeya S."/>
            <person name="Fitzgerald M."/>
            <person name="Haas B."/>
            <person name="Abouelleil A."/>
            <person name="Alvarado L."/>
            <person name="Arachchi H.M."/>
            <person name="Berlin A."/>
            <person name="Chapman S.B."/>
            <person name="Gearin G."/>
            <person name="Goldberg J."/>
            <person name="Griggs A."/>
            <person name="Gujja S."/>
            <person name="Hansen M."/>
            <person name="Heiman D."/>
            <person name="Howarth C."/>
            <person name="Larimer J."/>
            <person name="Lui A."/>
            <person name="MacDonald P.J.P."/>
            <person name="McCowen C."/>
            <person name="Montmayeur A."/>
            <person name="Murphy C."/>
            <person name="Neiman D."/>
            <person name="Pearson M."/>
            <person name="Priest M."/>
            <person name="Roberts A."/>
            <person name="Saif S."/>
            <person name="Shea T."/>
            <person name="Sisk P."/>
            <person name="Stolte C."/>
            <person name="Sykes S."/>
            <person name="Wortman J."/>
            <person name="Nusbaum C."/>
            <person name="Birren B."/>
        </authorList>
    </citation>
    <scope>NUCLEOTIDE SEQUENCE [LARGE SCALE GENOMIC DNA]</scope>
    <source>
        <strain evidence="4 5">ATCC 38327</strain>
    </source>
</reference>
<gene>
    <name evidence="4" type="ORF">AMAG_09666</name>
</gene>
<feature type="domain" description="AMP-dependent synthetase/ligase" evidence="3">
    <location>
        <begin position="42"/>
        <end position="195"/>
    </location>
</feature>
<comment type="similarity">
    <text evidence="1">Belongs to the ATP-dependent AMP-binding enzyme family.</text>
</comment>
<keyword evidence="2" id="KW-0436">Ligase</keyword>
<evidence type="ECO:0000256" key="2">
    <source>
        <dbReference type="ARBA" id="ARBA00022598"/>
    </source>
</evidence>
<dbReference type="STRING" id="578462.A0A0L0ST45"/>
<dbReference type="InterPro" id="IPR045851">
    <property type="entry name" value="AMP-bd_C_sf"/>
</dbReference>
<dbReference type="Gene3D" id="3.30.300.30">
    <property type="match status" value="1"/>
</dbReference>